<evidence type="ECO:0000259" key="2">
    <source>
        <dbReference type="Pfam" id="PF13670"/>
    </source>
</evidence>
<feature type="signal peptide" evidence="1">
    <location>
        <begin position="1"/>
        <end position="22"/>
    </location>
</feature>
<accession>A0ABU0MB94</accession>
<gene>
    <name evidence="3" type="ORF">QO015_003698</name>
</gene>
<keyword evidence="4" id="KW-1185">Reference proteome</keyword>
<keyword evidence="1" id="KW-0732">Signal</keyword>
<comment type="caution">
    <text evidence="3">The sequence shown here is derived from an EMBL/GenBank/DDBJ whole genome shotgun (WGS) entry which is preliminary data.</text>
</comment>
<dbReference type="InterPro" id="IPR025711">
    <property type="entry name" value="PepSY"/>
</dbReference>
<dbReference type="Pfam" id="PF13670">
    <property type="entry name" value="PepSY_2"/>
    <property type="match status" value="1"/>
</dbReference>
<evidence type="ECO:0000256" key="1">
    <source>
        <dbReference type="SAM" id="SignalP"/>
    </source>
</evidence>
<organism evidence="3 4">
    <name type="scientific">Kaistia geumhonensis</name>
    <dbReference type="NCBI Taxonomy" id="410839"/>
    <lineage>
        <taxon>Bacteria</taxon>
        <taxon>Pseudomonadati</taxon>
        <taxon>Pseudomonadota</taxon>
        <taxon>Alphaproteobacteria</taxon>
        <taxon>Hyphomicrobiales</taxon>
        <taxon>Kaistiaceae</taxon>
        <taxon>Kaistia</taxon>
    </lineage>
</organism>
<evidence type="ECO:0000313" key="4">
    <source>
        <dbReference type="Proteomes" id="UP001223743"/>
    </source>
</evidence>
<sequence length="88" mass="9617">MKFVLSAVALAATLASTAPAFAADVCNVPTDKAQSVDALKAQLEKEGWSVRKIKHQKGCYEAYAVKGKERMEKLFDPETLKMLDVEAD</sequence>
<evidence type="ECO:0000313" key="3">
    <source>
        <dbReference type="EMBL" id="MDQ0518085.1"/>
    </source>
</evidence>
<dbReference type="RefSeq" id="WP_266283506.1">
    <property type="nucleotide sequence ID" value="NZ_JAPKNF010000003.1"/>
</dbReference>
<reference evidence="3 4" key="1">
    <citation type="submission" date="2023-07" db="EMBL/GenBank/DDBJ databases">
        <title>Genomic Encyclopedia of Type Strains, Phase IV (KMG-IV): sequencing the most valuable type-strain genomes for metagenomic binning, comparative biology and taxonomic classification.</title>
        <authorList>
            <person name="Goeker M."/>
        </authorList>
    </citation>
    <scope>NUCLEOTIDE SEQUENCE [LARGE SCALE GENOMIC DNA]</scope>
    <source>
        <strain evidence="3 4">B1-1</strain>
    </source>
</reference>
<protein>
    <recommendedName>
        <fullName evidence="2">PepSY domain-containing protein</fullName>
    </recommendedName>
</protein>
<proteinExistence type="predicted"/>
<feature type="chain" id="PRO_5047021640" description="PepSY domain-containing protein" evidence="1">
    <location>
        <begin position="23"/>
        <end position="88"/>
    </location>
</feature>
<name>A0ABU0MB94_9HYPH</name>
<feature type="domain" description="PepSY" evidence="2">
    <location>
        <begin position="7"/>
        <end position="84"/>
    </location>
</feature>
<dbReference type="Proteomes" id="UP001223743">
    <property type="component" value="Unassembled WGS sequence"/>
</dbReference>
<dbReference type="EMBL" id="JAUSWJ010000001">
    <property type="protein sequence ID" value="MDQ0518085.1"/>
    <property type="molecule type" value="Genomic_DNA"/>
</dbReference>